<dbReference type="InterPro" id="IPR000560">
    <property type="entry name" value="His_Pase_clade-2"/>
</dbReference>
<reference evidence="4 5" key="1">
    <citation type="submission" date="2024-08" db="EMBL/GenBank/DDBJ databases">
        <title>Gnathostoma spinigerum genome.</title>
        <authorList>
            <person name="Gonzalez-Bertolin B."/>
            <person name="Monzon S."/>
            <person name="Zaballos A."/>
            <person name="Jimenez P."/>
            <person name="Dekumyoy P."/>
            <person name="Varona S."/>
            <person name="Cuesta I."/>
            <person name="Sumanam S."/>
            <person name="Adisakwattana P."/>
            <person name="Gasser R.B."/>
            <person name="Hernandez-Gonzalez A."/>
            <person name="Young N.D."/>
            <person name="Perteguer M.J."/>
        </authorList>
    </citation>
    <scope>NUCLEOTIDE SEQUENCE [LARGE SCALE GENOMIC DNA]</scope>
    <source>
        <strain evidence="4">AL3</strain>
        <tissue evidence="4">Liver</tissue>
    </source>
</reference>
<comment type="caution">
    <text evidence="4">The sequence shown here is derived from an EMBL/GenBank/DDBJ whole genome shotgun (WGS) entry which is preliminary data.</text>
</comment>
<dbReference type="GO" id="GO:0003993">
    <property type="term" value="F:acid phosphatase activity"/>
    <property type="evidence" value="ECO:0007669"/>
    <property type="project" value="UniProtKB-EC"/>
</dbReference>
<dbReference type="InterPro" id="IPR050645">
    <property type="entry name" value="Histidine_acid_phosphatase"/>
</dbReference>
<proteinExistence type="inferred from homology"/>
<evidence type="ECO:0000313" key="5">
    <source>
        <dbReference type="Proteomes" id="UP001608902"/>
    </source>
</evidence>
<keyword evidence="5" id="KW-1185">Reference proteome</keyword>
<sequence>MTLLTTCFFVTLCFQFNTAAVGTKGSNELLFVQIVWRHGDRSPVSIYPTDPNQSEAWPHGLGELTETGMIQQYTLGNLIRQRYINGTYSFLVPNYLPKEIYVRSTDVNRTLISAMANLAGMYPTGIPGTDYPRTENGSWPSNWTPIPVHTVEFDHDYIGNAFAFCPRSEQIMAEIRASRNYRMVEEENKDFFKFLTVQTGMKVNLDNVELIYDTHIIEKIHNLTQPAWLTKDVAAKLHNLTHIGNEFILGISEPYVPELIKLRGGSLLKTLHRNMFLKLQCLKENAKKECEWIRNLKYFALSAHDTTIAALLSTFGDEEEVIVGGIPHYTASVAIELWNRNDVGPAIKILYHSDFHHKYRPVTNLTKGCPHDSDFCPFSVFEERSLKFIPQDINMECKLKDRKKRKIVRNNRTRFRPSFVPYFI</sequence>
<dbReference type="CDD" id="cd07061">
    <property type="entry name" value="HP_HAP_like"/>
    <property type="match status" value="1"/>
</dbReference>
<dbReference type="Gene3D" id="3.40.50.1240">
    <property type="entry name" value="Phosphoglycerate mutase-like"/>
    <property type="match status" value="1"/>
</dbReference>
<feature type="signal peptide" evidence="3">
    <location>
        <begin position="1"/>
        <end position="19"/>
    </location>
</feature>
<dbReference type="InterPro" id="IPR033379">
    <property type="entry name" value="Acid_Pase_AS"/>
</dbReference>
<dbReference type="AlphaFoldDB" id="A0ABD6EGE3"/>
<keyword evidence="3" id="KW-0732">Signal</keyword>
<dbReference type="Proteomes" id="UP001608902">
    <property type="component" value="Unassembled WGS sequence"/>
</dbReference>
<dbReference type="InterPro" id="IPR029033">
    <property type="entry name" value="His_PPase_superfam"/>
</dbReference>
<name>A0ABD6EGE3_9BILA</name>
<dbReference type="PANTHER" id="PTHR11567:SF198">
    <property type="entry name" value="HISTIDINE ACID PHOSPHATASE"/>
    <property type="match status" value="1"/>
</dbReference>
<evidence type="ECO:0000256" key="3">
    <source>
        <dbReference type="SAM" id="SignalP"/>
    </source>
</evidence>
<comment type="catalytic activity">
    <reaction evidence="1">
        <text>a phosphate monoester + H2O = an alcohol + phosphate</text>
        <dbReference type="Rhea" id="RHEA:15017"/>
        <dbReference type="ChEBI" id="CHEBI:15377"/>
        <dbReference type="ChEBI" id="CHEBI:30879"/>
        <dbReference type="ChEBI" id="CHEBI:43474"/>
        <dbReference type="ChEBI" id="CHEBI:67140"/>
        <dbReference type="EC" id="3.1.3.2"/>
    </reaction>
</comment>
<dbReference type="EMBL" id="JBGFUD010001020">
    <property type="protein sequence ID" value="MFH4975622.1"/>
    <property type="molecule type" value="Genomic_DNA"/>
</dbReference>
<feature type="chain" id="PRO_5044776470" description="Acid phosphatase" evidence="3">
    <location>
        <begin position="20"/>
        <end position="424"/>
    </location>
</feature>
<evidence type="ECO:0008006" key="6">
    <source>
        <dbReference type="Google" id="ProtNLM"/>
    </source>
</evidence>
<evidence type="ECO:0000313" key="4">
    <source>
        <dbReference type="EMBL" id="MFH4975622.1"/>
    </source>
</evidence>
<organism evidence="4 5">
    <name type="scientific">Gnathostoma spinigerum</name>
    <dbReference type="NCBI Taxonomy" id="75299"/>
    <lineage>
        <taxon>Eukaryota</taxon>
        <taxon>Metazoa</taxon>
        <taxon>Ecdysozoa</taxon>
        <taxon>Nematoda</taxon>
        <taxon>Chromadorea</taxon>
        <taxon>Rhabditida</taxon>
        <taxon>Spirurina</taxon>
        <taxon>Gnathostomatomorpha</taxon>
        <taxon>Gnathostomatoidea</taxon>
        <taxon>Gnathostomatidae</taxon>
        <taxon>Gnathostoma</taxon>
    </lineage>
</organism>
<dbReference type="Pfam" id="PF00328">
    <property type="entry name" value="His_Phos_2"/>
    <property type="match status" value="1"/>
</dbReference>
<gene>
    <name evidence="4" type="ORF">AB6A40_002331</name>
</gene>
<evidence type="ECO:0000256" key="2">
    <source>
        <dbReference type="ARBA" id="ARBA00005375"/>
    </source>
</evidence>
<dbReference type="SUPFAM" id="SSF53254">
    <property type="entry name" value="Phosphoglycerate mutase-like"/>
    <property type="match status" value="1"/>
</dbReference>
<dbReference type="PANTHER" id="PTHR11567">
    <property type="entry name" value="ACID PHOSPHATASE-RELATED"/>
    <property type="match status" value="1"/>
</dbReference>
<accession>A0ABD6EGE3</accession>
<protein>
    <recommendedName>
        <fullName evidence="6">Acid phosphatase</fullName>
    </recommendedName>
</protein>
<evidence type="ECO:0000256" key="1">
    <source>
        <dbReference type="ARBA" id="ARBA00000032"/>
    </source>
</evidence>
<dbReference type="PROSITE" id="PS00616">
    <property type="entry name" value="HIS_ACID_PHOSPHAT_1"/>
    <property type="match status" value="1"/>
</dbReference>
<comment type="similarity">
    <text evidence="2">Belongs to the histidine acid phosphatase family.</text>
</comment>